<dbReference type="HAMAP" id="MF_00148">
    <property type="entry name" value="UDG"/>
    <property type="match status" value="1"/>
</dbReference>
<dbReference type="NCBIfam" id="TIGR00628">
    <property type="entry name" value="ung"/>
    <property type="match status" value="1"/>
</dbReference>
<comment type="catalytic activity">
    <reaction evidence="9">
        <text>a 2'-deoxyuridine in double-stranded DNA + H2O = a 2'-deoxyribose 5'-monophosphate in double-stranded DNA + uracil</text>
        <dbReference type="Rhea" id="RHEA:81455"/>
        <dbReference type="Rhea" id="RHEA-COMP:14231"/>
        <dbReference type="Rhea" id="RHEA-COMP:17071"/>
        <dbReference type="ChEBI" id="CHEBI:15377"/>
        <dbReference type="ChEBI" id="CHEBI:17568"/>
        <dbReference type="ChEBI" id="CHEBI:133902"/>
        <dbReference type="ChEBI" id="CHEBI:139095"/>
    </reaction>
    <physiologicalReaction direction="left-to-right" evidence="9">
        <dbReference type="Rhea" id="RHEA:81456"/>
    </physiologicalReaction>
</comment>
<reference evidence="17 18" key="1">
    <citation type="journal article" date="2017" name="Nat. Ecol. Evol.">
        <title>Scallop genome provides insights into evolution of bilaterian karyotype and development.</title>
        <authorList>
            <person name="Wang S."/>
            <person name="Zhang J."/>
            <person name="Jiao W."/>
            <person name="Li J."/>
            <person name="Xun X."/>
            <person name="Sun Y."/>
            <person name="Guo X."/>
            <person name="Huan P."/>
            <person name="Dong B."/>
            <person name="Zhang L."/>
            <person name="Hu X."/>
            <person name="Sun X."/>
            <person name="Wang J."/>
            <person name="Zhao C."/>
            <person name="Wang Y."/>
            <person name="Wang D."/>
            <person name="Huang X."/>
            <person name="Wang R."/>
            <person name="Lv J."/>
            <person name="Li Y."/>
            <person name="Zhang Z."/>
            <person name="Liu B."/>
            <person name="Lu W."/>
            <person name="Hui Y."/>
            <person name="Liang J."/>
            <person name="Zhou Z."/>
            <person name="Hou R."/>
            <person name="Li X."/>
            <person name="Liu Y."/>
            <person name="Li H."/>
            <person name="Ning X."/>
            <person name="Lin Y."/>
            <person name="Zhao L."/>
            <person name="Xing Q."/>
            <person name="Dou J."/>
            <person name="Li Y."/>
            <person name="Mao J."/>
            <person name="Guo H."/>
            <person name="Dou H."/>
            <person name="Li T."/>
            <person name="Mu C."/>
            <person name="Jiang W."/>
            <person name="Fu Q."/>
            <person name="Fu X."/>
            <person name="Miao Y."/>
            <person name="Liu J."/>
            <person name="Yu Q."/>
            <person name="Li R."/>
            <person name="Liao H."/>
            <person name="Li X."/>
            <person name="Kong Y."/>
            <person name="Jiang Z."/>
            <person name="Chourrout D."/>
            <person name="Li R."/>
            <person name="Bao Z."/>
        </authorList>
    </citation>
    <scope>NUCLEOTIDE SEQUENCE [LARGE SCALE GENOMIC DNA]</scope>
    <source>
        <strain evidence="17 18">PY_sf001</strain>
    </source>
</reference>
<evidence type="ECO:0000313" key="17">
    <source>
        <dbReference type="EMBL" id="OWF48535.1"/>
    </source>
</evidence>
<evidence type="ECO:0000256" key="9">
    <source>
        <dbReference type="ARBA" id="ARBA00052069"/>
    </source>
</evidence>
<dbReference type="GO" id="GO:0097510">
    <property type="term" value="P:base-excision repair, AP site formation via deaminated base removal"/>
    <property type="evidence" value="ECO:0007669"/>
    <property type="project" value="TreeGrafter"/>
</dbReference>
<dbReference type="Gene3D" id="3.40.470.10">
    <property type="entry name" value="Uracil-DNA glycosylase-like domain"/>
    <property type="match status" value="1"/>
</dbReference>
<dbReference type="GO" id="GO:0005739">
    <property type="term" value="C:mitochondrion"/>
    <property type="evidence" value="ECO:0007669"/>
    <property type="project" value="UniProtKB-SubCell"/>
</dbReference>
<proteinExistence type="inferred from homology"/>
<dbReference type="SMART" id="SM00987">
    <property type="entry name" value="UreE_C"/>
    <property type="match status" value="1"/>
</dbReference>
<evidence type="ECO:0000256" key="10">
    <source>
        <dbReference type="ARBA" id="ARBA00052828"/>
    </source>
</evidence>
<keyword evidence="8 12" id="KW-0539">Nucleus</keyword>
<comment type="function">
    <text evidence="12 14">Excises uracil residues from the DNA which can arise as a result of misincorporation of dUMP residues by DNA polymerase or due to deamination of cytosine.</text>
</comment>
<dbReference type="SUPFAM" id="SSF52141">
    <property type="entry name" value="Uracil-DNA glycosylase-like"/>
    <property type="match status" value="1"/>
</dbReference>
<feature type="compositionally biased region" description="Basic and acidic residues" evidence="15">
    <location>
        <begin position="36"/>
        <end position="50"/>
    </location>
</feature>
<evidence type="ECO:0000259" key="16">
    <source>
        <dbReference type="SMART" id="SM00986"/>
    </source>
</evidence>
<evidence type="ECO:0000256" key="7">
    <source>
        <dbReference type="ARBA" id="ARBA00023204"/>
    </source>
</evidence>
<dbReference type="PANTHER" id="PTHR11264">
    <property type="entry name" value="URACIL-DNA GLYCOSYLASE"/>
    <property type="match status" value="1"/>
</dbReference>
<dbReference type="NCBIfam" id="NF003591">
    <property type="entry name" value="PRK05254.1-4"/>
    <property type="match status" value="1"/>
</dbReference>
<evidence type="ECO:0000313" key="18">
    <source>
        <dbReference type="Proteomes" id="UP000242188"/>
    </source>
</evidence>
<evidence type="ECO:0000256" key="5">
    <source>
        <dbReference type="ARBA" id="ARBA00022990"/>
    </source>
</evidence>
<dbReference type="NCBIfam" id="NF003592">
    <property type="entry name" value="PRK05254.1-5"/>
    <property type="match status" value="1"/>
</dbReference>
<dbReference type="PROSITE" id="PS00130">
    <property type="entry name" value="U_DNA_GLYCOSYLASE"/>
    <property type="match status" value="1"/>
</dbReference>
<dbReference type="GO" id="GO:0005654">
    <property type="term" value="C:nucleoplasm"/>
    <property type="evidence" value="ECO:0007669"/>
    <property type="project" value="UniProtKB-ARBA"/>
</dbReference>
<dbReference type="STRING" id="6573.A0A210QID0"/>
<evidence type="ECO:0000256" key="12">
    <source>
        <dbReference type="HAMAP-Rule" id="MF_03166"/>
    </source>
</evidence>
<feature type="active site" description="Proton acceptor" evidence="12 13">
    <location>
        <position position="151"/>
    </location>
</feature>
<sequence>MIAQSKISSFFKTGQASSKRSSEVTQNDQNTPPKRAKTENKELTPEKKSNTDGFAVSPALSPEQRARMEQNRINAVAKLHTLNSQGLLVNFGNSWKNALEKEFSKDYFQKLTKYVEAERAKGTIYPPAHQVFSWTQYCTLDSVKVVILGQDPYHGPKQAHGLCFSVQKGVKSPPSLENMYKELTSDIEGFQHPGHGTLIGWAEQGVLLLNSCLTVRQHQANSHKDRGWEKFTDAVISWLNKNMTGLVFILWGSYAQKKGCFIDKKKHCVLQGVHPSPLSAHRGFFGCKHFSKCNSYLEEKGKTPIDWTLMPPQD</sequence>
<evidence type="ECO:0000256" key="4">
    <source>
        <dbReference type="ARBA" id="ARBA00022801"/>
    </source>
</evidence>
<evidence type="ECO:0000256" key="15">
    <source>
        <dbReference type="SAM" id="MobiDB-lite"/>
    </source>
</evidence>
<comment type="subunit">
    <text evidence="11">Interacts with RPA2 subunit of the RPA trimer; this interaction mediates UNG2 recruitment to RPA-coated single-stranded DNA at stalled replication forks. Interacts with PCNA; this interaction mediates UNG2 recruitment to S-phase replication foci. Interacts (via N-terminus) with FAM72A.</text>
</comment>
<dbReference type="CDD" id="cd10027">
    <property type="entry name" value="UDG-F1-like"/>
    <property type="match status" value="1"/>
</dbReference>
<dbReference type="InterPro" id="IPR036895">
    <property type="entry name" value="Uracil-DNA_glycosylase-like_sf"/>
</dbReference>
<evidence type="ECO:0000256" key="6">
    <source>
        <dbReference type="ARBA" id="ARBA00023128"/>
    </source>
</evidence>
<evidence type="ECO:0000256" key="8">
    <source>
        <dbReference type="ARBA" id="ARBA00023242"/>
    </source>
</evidence>
<evidence type="ECO:0000256" key="11">
    <source>
        <dbReference type="ARBA" id="ARBA00064140"/>
    </source>
</evidence>
<feature type="domain" description="Uracil-DNA glycosylase-like" evidence="16">
    <location>
        <begin position="136"/>
        <end position="297"/>
    </location>
</feature>
<dbReference type="InterPro" id="IPR002043">
    <property type="entry name" value="UDG_fam1"/>
</dbReference>
<feature type="compositionally biased region" description="Polar residues" evidence="15">
    <location>
        <begin position="1"/>
        <end position="32"/>
    </location>
</feature>
<keyword evidence="5" id="KW-0007">Acetylation</keyword>
<evidence type="ECO:0000256" key="13">
    <source>
        <dbReference type="PROSITE-ProRule" id="PRU10072"/>
    </source>
</evidence>
<dbReference type="FunFam" id="3.40.470.10:FF:000004">
    <property type="entry name" value="Uracil-DNA glycosylase"/>
    <property type="match status" value="1"/>
</dbReference>
<evidence type="ECO:0000256" key="2">
    <source>
        <dbReference type="ARBA" id="ARBA00022553"/>
    </source>
</evidence>
<comment type="similarity">
    <text evidence="1 12 14">Belongs to the uracil-DNA glycosylase (UDG) superfamily. UNG family.</text>
</comment>
<dbReference type="Proteomes" id="UP000242188">
    <property type="component" value="Unassembled WGS sequence"/>
</dbReference>
<keyword evidence="18" id="KW-1185">Reference proteome</keyword>
<gene>
    <name evidence="17" type="ORF">KP79_PYT01178</name>
</gene>
<evidence type="ECO:0000256" key="14">
    <source>
        <dbReference type="RuleBase" id="RU003780"/>
    </source>
</evidence>
<dbReference type="Pfam" id="PF03167">
    <property type="entry name" value="UDG"/>
    <property type="match status" value="1"/>
</dbReference>
<keyword evidence="7 12" id="KW-0234">DNA repair</keyword>
<keyword evidence="2" id="KW-0597">Phosphoprotein</keyword>
<dbReference type="GO" id="GO:0004844">
    <property type="term" value="F:uracil DNA N-glycosylase activity"/>
    <property type="evidence" value="ECO:0007669"/>
    <property type="project" value="UniProtKB-UniRule"/>
</dbReference>
<dbReference type="InterPro" id="IPR005122">
    <property type="entry name" value="Uracil-DNA_glycosylase-like"/>
</dbReference>
<name>A0A210QID0_MIZYE</name>
<dbReference type="NCBIfam" id="NF003588">
    <property type="entry name" value="PRK05254.1-1"/>
    <property type="match status" value="1"/>
</dbReference>
<dbReference type="PANTHER" id="PTHR11264:SF0">
    <property type="entry name" value="URACIL-DNA GLYCOSYLASE"/>
    <property type="match status" value="1"/>
</dbReference>
<evidence type="ECO:0000256" key="1">
    <source>
        <dbReference type="ARBA" id="ARBA00008184"/>
    </source>
</evidence>
<keyword evidence="4 12" id="KW-0378">Hydrolase</keyword>
<dbReference type="OrthoDB" id="10031947at2759"/>
<dbReference type="SMART" id="SM00986">
    <property type="entry name" value="UDG"/>
    <property type="match status" value="1"/>
</dbReference>
<keyword evidence="3 12" id="KW-0227">DNA damage</keyword>
<dbReference type="AlphaFoldDB" id="A0A210QID0"/>
<dbReference type="EMBL" id="NEDP02003503">
    <property type="protein sequence ID" value="OWF48535.1"/>
    <property type="molecule type" value="Genomic_DNA"/>
</dbReference>
<keyword evidence="6 12" id="KW-0496">Mitochondrion</keyword>
<organism evidence="17 18">
    <name type="scientific">Mizuhopecten yessoensis</name>
    <name type="common">Japanese scallop</name>
    <name type="synonym">Patinopecten yessoensis</name>
    <dbReference type="NCBI Taxonomy" id="6573"/>
    <lineage>
        <taxon>Eukaryota</taxon>
        <taxon>Metazoa</taxon>
        <taxon>Spiralia</taxon>
        <taxon>Lophotrochozoa</taxon>
        <taxon>Mollusca</taxon>
        <taxon>Bivalvia</taxon>
        <taxon>Autobranchia</taxon>
        <taxon>Pteriomorphia</taxon>
        <taxon>Pectinida</taxon>
        <taxon>Pectinoidea</taxon>
        <taxon>Pectinidae</taxon>
        <taxon>Mizuhopecten</taxon>
    </lineage>
</organism>
<comment type="subcellular location">
    <subcellularLocation>
        <location evidence="12">Mitochondrion</location>
    </subcellularLocation>
    <subcellularLocation>
        <location evidence="12">Nucleus</location>
    </subcellularLocation>
</comment>
<comment type="catalytic activity">
    <reaction evidence="12 14">
        <text>Hydrolyzes single-stranded DNA or mismatched double-stranded DNA and polynucleotides, releasing free uracil.</text>
        <dbReference type="EC" id="3.2.2.27"/>
    </reaction>
</comment>
<evidence type="ECO:0000256" key="3">
    <source>
        <dbReference type="ARBA" id="ARBA00022763"/>
    </source>
</evidence>
<accession>A0A210QID0</accession>
<dbReference type="NCBIfam" id="NF003589">
    <property type="entry name" value="PRK05254.1-2"/>
    <property type="match status" value="1"/>
</dbReference>
<feature type="region of interest" description="Disordered" evidence="15">
    <location>
        <begin position="1"/>
        <end position="66"/>
    </location>
</feature>
<protein>
    <recommendedName>
        <fullName evidence="12 14">Uracil-DNA glycosylase</fullName>
        <shortName evidence="12">UDG</shortName>
        <ecNumber evidence="12 14">3.2.2.27</ecNumber>
    </recommendedName>
</protein>
<comment type="catalytic activity">
    <reaction evidence="10">
        <text>a 2'-deoxyuridine in single-stranded DNA + H2O = a 2'-deoxyribose 5'-monophosphate in single-stranded DNA + uracil</text>
        <dbReference type="Rhea" id="RHEA:81459"/>
        <dbReference type="Rhea" id="RHEA-COMP:12847"/>
        <dbReference type="Rhea" id="RHEA-COMP:19684"/>
        <dbReference type="ChEBI" id="CHEBI:15377"/>
        <dbReference type="ChEBI" id="CHEBI:17568"/>
        <dbReference type="ChEBI" id="CHEBI:133902"/>
        <dbReference type="ChEBI" id="CHEBI:139095"/>
    </reaction>
    <physiologicalReaction direction="left-to-right" evidence="10">
        <dbReference type="Rhea" id="RHEA:81460"/>
    </physiologicalReaction>
</comment>
<dbReference type="InterPro" id="IPR018085">
    <property type="entry name" value="Ura-DNA_Glyclase_AS"/>
</dbReference>
<comment type="caution">
    <text evidence="17">The sequence shown here is derived from an EMBL/GenBank/DDBJ whole genome shotgun (WGS) entry which is preliminary data.</text>
</comment>
<dbReference type="EC" id="3.2.2.27" evidence="12 14"/>